<dbReference type="InterPro" id="IPR009057">
    <property type="entry name" value="Homeodomain-like_sf"/>
</dbReference>
<dbReference type="PRINTS" id="PR00455">
    <property type="entry name" value="HTHTETR"/>
</dbReference>
<dbReference type="InterPro" id="IPR036271">
    <property type="entry name" value="Tet_transcr_reg_TetR-rel_C_sf"/>
</dbReference>
<dbReference type="Pfam" id="PF00440">
    <property type="entry name" value="TetR_N"/>
    <property type="match status" value="1"/>
</dbReference>
<feature type="domain" description="HTH tetR-type" evidence="5">
    <location>
        <begin position="4"/>
        <end position="64"/>
    </location>
</feature>
<dbReference type="SUPFAM" id="SSF48498">
    <property type="entry name" value="Tetracyclin repressor-like, C-terminal domain"/>
    <property type="match status" value="1"/>
</dbReference>
<accession>A0A517LUI9</accession>
<name>A0A517LUI9_9BACT</name>
<dbReference type="PANTHER" id="PTHR47506">
    <property type="entry name" value="TRANSCRIPTIONAL REGULATORY PROTEIN"/>
    <property type="match status" value="1"/>
</dbReference>
<proteinExistence type="predicted"/>
<evidence type="ECO:0000256" key="3">
    <source>
        <dbReference type="ARBA" id="ARBA00023163"/>
    </source>
</evidence>
<evidence type="ECO:0000256" key="4">
    <source>
        <dbReference type="PROSITE-ProRule" id="PRU00335"/>
    </source>
</evidence>
<dbReference type="EMBL" id="CP036261">
    <property type="protein sequence ID" value="QDS86294.1"/>
    <property type="molecule type" value="Genomic_DNA"/>
</dbReference>
<reference evidence="6 7" key="1">
    <citation type="submission" date="2019-02" db="EMBL/GenBank/DDBJ databases">
        <title>Deep-cultivation of Planctomycetes and their phenomic and genomic characterization uncovers novel biology.</title>
        <authorList>
            <person name="Wiegand S."/>
            <person name="Jogler M."/>
            <person name="Boedeker C."/>
            <person name="Pinto D."/>
            <person name="Vollmers J."/>
            <person name="Rivas-Marin E."/>
            <person name="Kohn T."/>
            <person name="Peeters S.H."/>
            <person name="Heuer A."/>
            <person name="Rast P."/>
            <person name="Oberbeckmann S."/>
            <person name="Bunk B."/>
            <person name="Jeske O."/>
            <person name="Meyerdierks A."/>
            <person name="Storesund J.E."/>
            <person name="Kallscheuer N."/>
            <person name="Luecker S."/>
            <person name="Lage O.M."/>
            <person name="Pohl T."/>
            <person name="Merkel B.J."/>
            <person name="Hornburger P."/>
            <person name="Mueller R.-W."/>
            <person name="Bruemmer F."/>
            <person name="Labrenz M."/>
            <person name="Spormann A.M."/>
            <person name="Op den Camp H."/>
            <person name="Overmann J."/>
            <person name="Amann R."/>
            <person name="Jetten M.S.M."/>
            <person name="Mascher T."/>
            <person name="Medema M.H."/>
            <person name="Devos D.P."/>
            <person name="Kaster A.-K."/>
            <person name="Ovreas L."/>
            <person name="Rohde M."/>
            <person name="Galperin M.Y."/>
            <person name="Jogler C."/>
        </authorList>
    </citation>
    <scope>NUCLEOTIDE SEQUENCE [LARGE SCALE GENOMIC DNA]</scope>
    <source>
        <strain evidence="6 7">EC9</strain>
    </source>
</reference>
<evidence type="ECO:0000259" key="5">
    <source>
        <dbReference type="PROSITE" id="PS50977"/>
    </source>
</evidence>
<dbReference type="AlphaFoldDB" id="A0A517LUI9"/>
<organism evidence="6 7">
    <name type="scientific">Rosistilla ulvae</name>
    <dbReference type="NCBI Taxonomy" id="1930277"/>
    <lineage>
        <taxon>Bacteria</taxon>
        <taxon>Pseudomonadati</taxon>
        <taxon>Planctomycetota</taxon>
        <taxon>Planctomycetia</taxon>
        <taxon>Pirellulales</taxon>
        <taxon>Pirellulaceae</taxon>
        <taxon>Rosistilla</taxon>
    </lineage>
</organism>
<dbReference type="Gene3D" id="1.10.357.10">
    <property type="entry name" value="Tetracycline Repressor, domain 2"/>
    <property type="match status" value="1"/>
</dbReference>
<protein>
    <submittedName>
        <fullName evidence="6">HTH-type transcriptional repressor KstR2</fullName>
    </submittedName>
</protein>
<dbReference type="SUPFAM" id="SSF46689">
    <property type="entry name" value="Homeodomain-like"/>
    <property type="match status" value="1"/>
</dbReference>
<feature type="DNA-binding region" description="H-T-H motif" evidence="4">
    <location>
        <begin position="27"/>
        <end position="46"/>
    </location>
</feature>
<keyword evidence="7" id="KW-1185">Reference proteome</keyword>
<keyword evidence="3" id="KW-0804">Transcription</keyword>
<dbReference type="Proteomes" id="UP000319557">
    <property type="component" value="Chromosome"/>
</dbReference>
<keyword evidence="2 4" id="KW-0238">DNA-binding</keyword>
<dbReference type="KEGG" id="ruv:EC9_04550"/>
<dbReference type="GO" id="GO:0003677">
    <property type="term" value="F:DNA binding"/>
    <property type="evidence" value="ECO:0007669"/>
    <property type="project" value="UniProtKB-UniRule"/>
</dbReference>
<dbReference type="PANTHER" id="PTHR47506:SF6">
    <property type="entry name" value="HTH-TYPE TRANSCRIPTIONAL REPRESSOR NEMR"/>
    <property type="match status" value="1"/>
</dbReference>
<keyword evidence="1" id="KW-0805">Transcription regulation</keyword>
<evidence type="ECO:0000313" key="7">
    <source>
        <dbReference type="Proteomes" id="UP000319557"/>
    </source>
</evidence>
<dbReference type="PROSITE" id="PS50977">
    <property type="entry name" value="HTH_TETR_2"/>
    <property type="match status" value="1"/>
</dbReference>
<gene>
    <name evidence="6" type="primary">kstR2</name>
    <name evidence="6" type="ORF">EC9_04550</name>
</gene>
<evidence type="ECO:0000256" key="2">
    <source>
        <dbReference type="ARBA" id="ARBA00023125"/>
    </source>
</evidence>
<evidence type="ECO:0000313" key="6">
    <source>
        <dbReference type="EMBL" id="QDS86294.1"/>
    </source>
</evidence>
<dbReference type="InterPro" id="IPR001647">
    <property type="entry name" value="HTH_TetR"/>
</dbReference>
<evidence type="ECO:0000256" key="1">
    <source>
        <dbReference type="ARBA" id="ARBA00023015"/>
    </source>
</evidence>
<sequence length="198" mass="21951">MRGNVLREYLVETATTIFYRDGFRATGVDAIAKECNVAKKSLYNHFPSKDLLIAEVLRRRHVAWVESVERTIGAANGPEDAIMELFDATGRAVRTPKYRGCIFFNAAIEFPDACPEIGSIIDENVRYSHRRLVELATEAGLENPELVAIQIGVLRRGAQVTSMASGDSDVVGFAKELASQVIADAKRPKSKKRVRRKA</sequence>